<accession>A0A0D1K130</accession>
<dbReference type="Proteomes" id="UP000033203">
    <property type="component" value="Unassembled WGS sequence"/>
</dbReference>
<name>A0A0D1K130_9SPHN</name>
<evidence type="ECO:0000313" key="2">
    <source>
        <dbReference type="Proteomes" id="UP000033203"/>
    </source>
</evidence>
<proteinExistence type="predicted"/>
<evidence type="ECO:0000313" key="1">
    <source>
        <dbReference type="EMBL" id="KIU27218.1"/>
    </source>
</evidence>
<organism evidence="1 2">
    <name type="scientific">Sphingomonas melonis</name>
    <dbReference type="NCBI Taxonomy" id="152682"/>
    <lineage>
        <taxon>Bacteria</taxon>
        <taxon>Pseudomonadati</taxon>
        <taxon>Pseudomonadota</taxon>
        <taxon>Alphaproteobacteria</taxon>
        <taxon>Sphingomonadales</taxon>
        <taxon>Sphingomonadaceae</taxon>
        <taxon>Sphingomonas</taxon>
    </lineage>
</organism>
<protein>
    <submittedName>
        <fullName evidence="1">Uncharacterized protein</fullName>
    </submittedName>
</protein>
<dbReference type="AlphaFoldDB" id="A0A0D1K130"/>
<dbReference type="EMBL" id="JXTP01000051">
    <property type="protein sequence ID" value="KIU27218.1"/>
    <property type="molecule type" value="Genomic_DNA"/>
</dbReference>
<comment type="caution">
    <text evidence="1">The sequence shown here is derived from an EMBL/GenBank/DDBJ whole genome shotgun (WGS) entry which is preliminary data.</text>
</comment>
<sequence>MLDALEGAKLEHGVAVSLKNIAYYVTGTGILSDRGKRWSSQTISDKINIADIQQRSITGAWRRIQALYDSDGVIPNKELMTWWRKTLAEEVSEVEELQRNIDARLSRPPSNRSWPTF</sequence>
<gene>
    <name evidence="1" type="ORF">SR41_11030</name>
</gene>
<dbReference type="PATRIC" id="fig|1549858.7.peg.1860"/>
<reference evidence="1 2" key="1">
    <citation type="submission" date="2015-01" db="EMBL/GenBank/DDBJ databases">
        <title>Genome of Sphingomonas taxi strain 30a.</title>
        <authorList>
            <person name="Eevers N."/>
            <person name="Van Hamme J."/>
            <person name="Bottos E."/>
            <person name="Weyens N."/>
            <person name="Vangronsveld J."/>
        </authorList>
    </citation>
    <scope>NUCLEOTIDE SEQUENCE [LARGE SCALE GENOMIC DNA]</scope>
    <source>
        <strain evidence="1 2">30a</strain>
    </source>
</reference>